<accession>A0A367GQJ6</accession>
<dbReference type="OrthoDB" id="5772680at2"/>
<dbReference type="InterPro" id="IPR052027">
    <property type="entry name" value="PspC"/>
</dbReference>
<evidence type="ECO:0000256" key="6">
    <source>
        <dbReference type="SAM" id="Phobius"/>
    </source>
</evidence>
<sequence>MNKTIIININGTVFHIEEDAYEILKDYMTAVKRHFMHSADSLEITTDIENRIAEMFSEILVRDGKQALVVQDVAAVTEQMGNVEDFETHEEGGSAATGAYPYNNYTSRKLFRDPDDHLVGGVCAGIANYFDFQPTWVRLGFVLTFLFLGTGLFLYIILWLVIPKATTRADRMAMKGEKLNLQGFKRSFEEEINTVQNNLKNLSNEGRPFIYKSRDFISDFFHHLGVFLTGAGKILLKMAGVIILLISCSFLIFLIVMVVGFVVYDNTGIYNLFPFTIVNYQTNTIFLICGFLMLAIPVLSIALLTISALFKNQPFTRSTGFTFLAIWVFALCTVIYYTAKVSADFRVSASFRKSITITPSPADTYYLKLNDVKYLSSQDSARLKVKDRFNGMIILDSGEENDFEAPERSIIIDIEKSDVSSPVLIQSFSARGATYESALTSARNTTYQFIQQDSVLKFSRILERPLGKLWRNQELRLTLKVPLNTKLIIDDELDPYLNGISIFDCKNESEQQEKSHATFIMTSEGLQCKVDTLLVMPKTVTDTVLNDSLNSNKP</sequence>
<evidence type="ECO:0000256" key="4">
    <source>
        <dbReference type="ARBA" id="ARBA00022989"/>
    </source>
</evidence>
<feature type="transmembrane region" description="Helical" evidence="6">
    <location>
        <begin position="321"/>
        <end position="339"/>
    </location>
</feature>
<gene>
    <name evidence="10" type="ORF">DJ568_07505</name>
</gene>
<dbReference type="GO" id="GO:0005886">
    <property type="term" value="C:plasma membrane"/>
    <property type="evidence" value="ECO:0007669"/>
    <property type="project" value="UniProtKB-SubCell"/>
</dbReference>
<dbReference type="Pfam" id="PF22744">
    <property type="entry name" value="Toast-rack_PspC-Cterm"/>
    <property type="match status" value="1"/>
</dbReference>
<evidence type="ECO:0000256" key="2">
    <source>
        <dbReference type="ARBA" id="ARBA00022475"/>
    </source>
</evidence>
<keyword evidence="5 6" id="KW-0472">Membrane</keyword>
<dbReference type="PANTHER" id="PTHR33885">
    <property type="entry name" value="PHAGE SHOCK PROTEIN C"/>
    <property type="match status" value="1"/>
</dbReference>
<reference evidence="10 11" key="1">
    <citation type="submission" date="2018-05" db="EMBL/GenBank/DDBJ databases">
        <title>Mucilaginibacter hurinus sp. nov., isolated from briquette warehouse soil.</title>
        <authorList>
            <person name="Choi L."/>
        </authorList>
    </citation>
    <scope>NUCLEOTIDE SEQUENCE [LARGE SCALE GENOMIC DNA]</scope>
    <source>
        <strain evidence="10 11">ZR32</strain>
    </source>
</reference>
<dbReference type="AlphaFoldDB" id="A0A367GQJ6"/>
<feature type="transmembrane region" description="Helical" evidence="6">
    <location>
        <begin position="136"/>
        <end position="162"/>
    </location>
</feature>
<feature type="domain" description="PspC-related transmembrane region" evidence="8">
    <location>
        <begin position="209"/>
        <end position="345"/>
    </location>
</feature>
<evidence type="ECO:0000313" key="11">
    <source>
        <dbReference type="Proteomes" id="UP000253209"/>
    </source>
</evidence>
<feature type="domain" description="PspC-related ToastRack" evidence="9">
    <location>
        <begin position="408"/>
        <end position="529"/>
    </location>
</feature>
<evidence type="ECO:0000256" key="5">
    <source>
        <dbReference type="ARBA" id="ARBA00023136"/>
    </source>
</evidence>
<organism evidence="10 11">
    <name type="scientific">Mucilaginibacter hurinus</name>
    <dbReference type="NCBI Taxonomy" id="2201324"/>
    <lineage>
        <taxon>Bacteria</taxon>
        <taxon>Pseudomonadati</taxon>
        <taxon>Bacteroidota</taxon>
        <taxon>Sphingobacteriia</taxon>
        <taxon>Sphingobacteriales</taxon>
        <taxon>Sphingobacteriaceae</taxon>
        <taxon>Mucilaginibacter</taxon>
    </lineage>
</organism>
<dbReference type="RefSeq" id="WP_114004637.1">
    <property type="nucleotide sequence ID" value="NZ_QGDC01000003.1"/>
</dbReference>
<name>A0A367GQJ6_9SPHI</name>
<feature type="transmembrane region" description="Helical" evidence="6">
    <location>
        <begin position="241"/>
        <end position="264"/>
    </location>
</feature>
<dbReference type="Proteomes" id="UP000253209">
    <property type="component" value="Unassembled WGS sequence"/>
</dbReference>
<evidence type="ECO:0000256" key="3">
    <source>
        <dbReference type="ARBA" id="ARBA00022692"/>
    </source>
</evidence>
<protein>
    <submittedName>
        <fullName evidence="10">Uncharacterized protein</fullName>
    </submittedName>
</protein>
<dbReference type="InterPro" id="IPR007168">
    <property type="entry name" value="Phageshock_PspC_N"/>
</dbReference>
<dbReference type="EMBL" id="QGDC01000003">
    <property type="protein sequence ID" value="RCH55722.1"/>
    <property type="molecule type" value="Genomic_DNA"/>
</dbReference>
<dbReference type="InterPro" id="IPR054319">
    <property type="entry name" value="PspC-rel_ToastRack"/>
</dbReference>
<evidence type="ECO:0000259" key="8">
    <source>
        <dbReference type="Pfam" id="PF22571"/>
    </source>
</evidence>
<comment type="subcellular location">
    <subcellularLocation>
        <location evidence="1">Cell membrane</location>
        <topology evidence="1">Single-pass membrane protein</topology>
    </subcellularLocation>
</comment>
<feature type="domain" description="Phage shock protein PspC N-terminal" evidence="7">
    <location>
        <begin position="108"/>
        <end position="165"/>
    </location>
</feature>
<comment type="caution">
    <text evidence="10">The sequence shown here is derived from an EMBL/GenBank/DDBJ whole genome shotgun (WGS) entry which is preliminary data.</text>
</comment>
<evidence type="ECO:0000259" key="9">
    <source>
        <dbReference type="Pfam" id="PF22744"/>
    </source>
</evidence>
<keyword evidence="11" id="KW-1185">Reference proteome</keyword>
<dbReference type="Pfam" id="PF04024">
    <property type="entry name" value="PspC"/>
    <property type="match status" value="1"/>
</dbReference>
<evidence type="ECO:0000259" key="7">
    <source>
        <dbReference type="Pfam" id="PF04024"/>
    </source>
</evidence>
<keyword evidence="2" id="KW-1003">Cell membrane</keyword>
<dbReference type="PANTHER" id="PTHR33885:SF3">
    <property type="entry name" value="PHAGE SHOCK PROTEIN C"/>
    <property type="match status" value="1"/>
</dbReference>
<keyword evidence="3 6" id="KW-0812">Transmembrane</keyword>
<keyword evidence="4 6" id="KW-1133">Transmembrane helix</keyword>
<dbReference type="Pfam" id="PF22571">
    <property type="entry name" value="LiaI-LiaF-TM_PspC"/>
    <property type="match status" value="1"/>
</dbReference>
<dbReference type="InterPro" id="IPR054321">
    <property type="entry name" value="PspC-rel_TM"/>
</dbReference>
<proteinExistence type="predicted"/>
<feature type="transmembrane region" description="Helical" evidence="6">
    <location>
        <begin position="284"/>
        <end position="309"/>
    </location>
</feature>
<evidence type="ECO:0000313" key="10">
    <source>
        <dbReference type="EMBL" id="RCH55722.1"/>
    </source>
</evidence>
<evidence type="ECO:0000256" key="1">
    <source>
        <dbReference type="ARBA" id="ARBA00004162"/>
    </source>
</evidence>